<dbReference type="InterPro" id="IPR043129">
    <property type="entry name" value="ATPase_NBD"/>
</dbReference>
<dbReference type="STRING" id="1888891.DSOL_1970"/>
<dbReference type="Pfam" id="PF13941">
    <property type="entry name" value="MutL"/>
    <property type="match status" value="1"/>
</dbReference>
<proteinExistence type="predicted"/>
<protein>
    <submittedName>
        <fullName evidence="1">Methylaspartate mutase</fullName>
    </submittedName>
</protein>
<evidence type="ECO:0000313" key="2">
    <source>
        <dbReference type="Proteomes" id="UP000186102"/>
    </source>
</evidence>
<dbReference type="SUPFAM" id="SSF53067">
    <property type="entry name" value="Actin-like ATPase domain"/>
    <property type="match status" value="1"/>
</dbReference>
<dbReference type="AlphaFoldDB" id="A0A1Q8QXN2"/>
<dbReference type="RefSeq" id="WP_075364696.1">
    <property type="nucleotide sequence ID" value="NZ_MLBF01000011.1"/>
</dbReference>
<name>A0A1Q8QXN2_9FIRM</name>
<dbReference type="InterPro" id="IPR006230">
    <property type="entry name" value="MutL"/>
</dbReference>
<gene>
    <name evidence="1" type="ORF">DSOL_1970</name>
</gene>
<dbReference type="EMBL" id="MLBF01000011">
    <property type="protein sequence ID" value="OLN32097.1"/>
    <property type="molecule type" value="Genomic_DNA"/>
</dbReference>
<evidence type="ECO:0000313" key="1">
    <source>
        <dbReference type="EMBL" id="OLN32097.1"/>
    </source>
</evidence>
<accession>A0A1Q8QXN2</accession>
<comment type="caution">
    <text evidence="1">The sequence shown here is derived from an EMBL/GenBank/DDBJ whole genome shotgun (WGS) entry which is preliminary data.</text>
</comment>
<dbReference type="PIRSF" id="PIRSF004729">
    <property type="entry name" value="MutL"/>
    <property type="match status" value="1"/>
</dbReference>
<organism evidence="1 2">
    <name type="scientific">Desulfosporosinus metallidurans</name>
    <dbReference type="NCBI Taxonomy" id="1888891"/>
    <lineage>
        <taxon>Bacteria</taxon>
        <taxon>Bacillati</taxon>
        <taxon>Bacillota</taxon>
        <taxon>Clostridia</taxon>
        <taxon>Eubacteriales</taxon>
        <taxon>Desulfitobacteriaceae</taxon>
        <taxon>Desulfosporosinus</taxon>
    </lineage>
</organism>
<dbReference type="OrthoDB" id="9769453at2"/>
<reference evidence="1 2" key="1">
    <citation type="submission" date="2016-09" db="EMBL/GenBank/DDBJ databases">
        <title>Complete genome of Desulfosporosinus sp. OL.</title>
        <authorList>
            <person name="Mardanov A."/>
            <person name="Beletsky A."/>
            <person name="Panova A."/>
            <person name="Karnachuk O."/>
            <person name="Ravin N."/>
        </authorList>
    </citation>
    <scope>NUCLEOTIDE SEQUENCE [LARGE SCALE GENOMIC DNA]</scope>
    <source>
        <strain evidence="1 2">OL</strain>
    </source>
</reference>
<dbReference type="NCBIfam" id="TIGR01319">
    <property type="entry name" value="glmL_fam"/>
    <property type="match status" value="1"/>
</dbReference>
<dbReference type="Proteomes" id="UP000186102">
    <property type="component" value="Unassembled WGS sequence"/>
</dbReference>
<keyword evidence="2" id="KW-1185">Reference proteome</keyword>
<dbReference type="NCBIfam" id="NF040745">
    <property type="entry name" value="accessory_GlmL"/>
    <property type="match status" value="1"/>
</dbReference>
<sequence>MQAVLLIDFGSTYTKVTIVDLDREEIIGTARAGTTIETNIMDGLKAALAQIPEPEGGWNFVRKLACSSAAGGLKMIASGLVKELTAEAARRAALGAGARVLQVFSYELTPQDIEKITASKPDILLLAGGTDGGNKEVLLKNAEMLCSLPISLPVVVAGNKVASTQVADSLKKRHDPVVVADNVMPELGVLSVESARMAIRDVFLSHIIKAKGLDKAEEFLERIMMPTPAAVLAAAELLAQGHGSERGIGELMVVDVGGATTDVHSIAKGDPSKPSVMLKGLPEPFAKRTVEGDLGMRYSSEALVEASGRRLFDYLGWTDEQVAYQLELCKEDPWRVPQTEEEAKFDVAMGRMAVGLAVDRHVGTIEVVYTPFGATYVQHGKDLTPLKVVIGTGGVLLHHPDVEEILQGAVFNSEEPTILKPQSPAFYLDKDYILAAMGLLREVAPQVALRMMKKYVVKL</sequence>